<evidence type="ECO:0000313" key="2">
    <source>
        <dbReference type="Proteomes" id="UP000190626"/>
    </source>
</evidence>
<name>A0A1V4H7W8_9BACL</name>
<dbReference type="AlphaFoldDB" id="A0A1V4H7W8"/>
<evidence type="ECO:0000313" key="1">
    <source>
        <dbReference type="EMBL" id="OPH47097.1"/>
    </source>
</evidence>
<dbReference type="EMBL" id="MBTG01000066">
    <property type="protein sequence ID" value="OPH47097.1"/>
    <property type="molecule type" value="Genomic_DNA"/>
</dbReference>
<accession>A0A1V4H7W8</accession>
<proteinExistence type="predicted"/>
<organism evidence="1 2">
    <name type="scientific">Paenibacillus ferrarius</name>
    <dbReference type="NCBI Taxonomy" id="1469647"/>
    <lineage>
        <taxon>Bacteria</taxon>
        <taxon>Bacillati</taxon>
        <taxon>Bacillota</taxon>
        <taxon>Bacilli</taxon>
        <taxon>Bacillales</taxon>
        <taxon>Paenibacillaceae</taxon>
        <taxon>Paenibacillus</taxon>
    </lineage>
</organism>
<dbReference type="Proteomes" id="UP000190626">
    <property type="component" value="Unassembled WGS sequence"/>
</dbReference>
<gene>
    <name evidence="1" type="ORF">BC351_11330</name>
</gene>
<dbReference type="STRING" id="1469647.BC351_11330"/>
<reference evidence="2" key="1">
    <citation type="submission" date="2016-07" db="EMBL/GenBank/DDBJ databases">
        <authorList>
            <person name="Florea S."/>
            <person name="Webb J.S."/>
            <person name="Jaromczyk J."/>
            <person name="Schardl C.L."/>
        </authorList>
    </citation>
    <scope>NUCLEOTIDE SEQUENCE [LARGE SCALE GENOMIC DNA]</scope>
    <source>
        <strain evidence="2">CY1</strain>
    </source>
</reference>
<protein>
    <submittedName>
        <fullName evidence="1">Uncharacterized protein</fullName>
    </submittedName>
</protein>
<sequence>MLVEALHPTESVEYMGRAVVALAYDPYVSQKSGQLLEVGALAESYGYRWKTYASFPRTVSPMNHLQFKLGGWIRQL</sequence>
<comment type="caution">
    <text evidence="1">The sequence shown here is derived from an EMBL/GenBank/DDBJ whole genome shotgun (WGS) entry which is preliminary data.</text>
</comment>
<keyword evidence="2" id="KW-1185">Reference proteome</keyword>